<keyword evidence="2" id="KW-1185">Reference proteome</keyword>
<proteinExistence type="predicted"/>
<evidence type="ECO:0000313" key="2">
    <source>
        <dbReference type="Proteomes" id="UP000317332"/>
    </source>
</evidence>
<dbReference type="RefSeq" id="WP_140991133.1">
    <property type="nucleotide sequence ID" value="NZ_VHIQ01000007.1"/>
</dbReference>
<reference evidence="1 2" key="1">
    <citation type="submission" date="2019-06" db="EMBL/GenBank/DDBJ databases">
        <title>Flavobacteriaceae Paucihalobacterium erythroidium CWB-1, complete genome.</title>
        <authorList>
            <person name="Wu S."/>
        </authorList>
    </citation>
    <scope>NUCLEOTIDE SEQUENCE [LARGE SCALE GENOMIC DNA]</scope>
    <source>
        <strain evidence="1 2">CWB-1</strain>
    </source>
</reference>
<evidence type="ECO:0000313" key="1">
    <source>
        <dbReference type="EMBL" id="TPV31894.1"/>
    </source>
</evidence>
<dbReference type="OrthoDB" id="1446707at2"/>
<comment type="caution">
    <text evidence="1">The sequence shown here is derived from an EMBL/GenBank/DDBJ whole genome shotgun (WGS) entry which is preliminary data.</text>
</comment>
<sequence>MSKLIAILLSWIIMLQSMNLSVVDVFNINELIEHAQEHKEEFGDNFVEFLAKHYGSEKAQHAGHDDHKTSHENLPFQNNFQLSLVFVLDLNTHYFSDLKEFNTANQSAIFYYKSPGSNLFVSGIFQPPRLA</sequence>
<gene>
    <name evidence="1" type="ORF">FJ651_13840</name>
</gene>
<name>A0A506PEB8_9FLAO</name>
<organism evidence="1 2">
    <name type="scientific">Paucihalobacter ruber</name>
    <dbReference type="NCBI Taxonomy" id="2567861"/>
    <lineage>
        <taxon>Bacteria</taxon>
        <taxon>Pseudomonadati</taxon>
        <taxon>Bacteroidota</taxon>
        <taxon>Flavobacteriia</taxon>
        <taxon>Flavobacteriales</taxon>
        <taxon>Flavobacteriaceae</taxon>
        <taxon>Paucihalobacter</taxon>
    </lineage>
</organism>
<dbReference type="AlphaFoldDB" id="A0A506PEB8"/>
<dbReference type="Proteomes" id="UP000317332">
    <property type="component" value="Unassembled WGS sequence"/>
</dbReference>
<protein>
    <submittedName>
        <fullName evidence="1">Uncharacterized protein</fullName>
    </submittedName>
</protein>
<accession>A0A506PEB8</accession>
<dbReference type="EMBL" id="VHIQ01000007">
    <property type="protein sequence ID" value="TPV31894.1"/>
    <property type="molecule type" value="Genomic_DNA"/>
</dbReference>